<keyword evidence="4" id="KW-0288">FMN</keyword>
<gene>
    <name evidence="8" type="ORF">DXG03_002699</name>
</gene>
<evidence type="ECO:0000256" key="4">
    <source>
        <dbReference type="ARBA" id="ARBA00022643"/>
    </source>
</evidence>
<dbReference type="OrthoDB" id="14784at2759"/>
<dbReference type="GO" id="GO:0006221">
    <property type="term" value="P:pyrimidine nucleotide biosynthetic process"/>
    <property type="evidence" value="ECO:0007669"/>
    <property type="project" value="UniProtKB-KW"/>
</dbReference>
<dbReference type="InterPro" id="IPR005720">
    <property type="entry name" value="Dihydroorotate_DH_cat"/>
</dbReference>
<evidence type="ECO:0000256" key="2">
    <source>
        <dbReference type="ARBA" id="ARBA00004725"/>
    </source>
</evidence>
<dbReference type="Proteomes" id="UP000775547">
    <property type="component" value="Unassembled WGS sequence"/>
</dbReference>
<evidence type="ECO:0000313" key="8">
    <source>
        <dbReference type="EMBL" id="KAG5642502.1"/>
    </source>
</evidence>
<dbReference type="GO" id="GO:0004152">
    <property type="term" value="F:dihydroorotate dehydrogenase activity"/>
    <property type="evidence" value="ECO:0007669"/>
    <property type="project" value="TreeGrafter"/>
</dbReference>
<evidence type="ECO:0000256" key="5">
    <source>
        <dbReference type="ARBA" id="ARBA00022975"/>
    </source>
</evidence>
<comment type="caution">
    <text evidence="8">The sequence shown here is derived from an EMBL/GenBank/DDBJ whole genome shotgun (WGS) entry which is preliminary data.</text>
</comment>
<dbReference type="Gene3D" id="3.20.20.70">
    <property type="entry name" value="Aldolase class I"/>
    <property type="match status" value="1"/>
</dbReference>
<reference evidence="8" key="2">
    <citation type="submission" date="2021-10" db="EMBL/GenBank/DDBJ databases">
        <title>Phylogenomics reveals ancestral predisposition of the termite-cultivated fungus Termitomyces towards a domesticated lifestyle.</title>
        <authorList>
            <person name="Auxier B."/>
            <person name="Grum-Grzhimaylo A."/>
            <person name="Cardenas M.E."/>
            <person name="Lodge J.D."/>
            <person name="Laessoe T."/>
            <person name="Pedersen O."/>
            <person name="Smith M.E."/>
            <person name="Kuyper T.W."/>
            <person name="Franco-Molano E.A."/>
            <person name="Baroni T.J."/>
            <person name="Aanen D.K."/>
        </authorList>
    </citation>
    <scope>NUCLEOTIDE SEQUENCE</scope>
    <source>
        <strain evidence="8">AP01</strain>
        <tissue evidence="8">Mycelium</tissue>
    </source>
</reference>
<organism evidence="8 9">
    <name type="scientific">Asterophora parasitica</name>
    <dbReference type="NCBI Taxonomy" id="117018"/>
    <lineage>
        <taxon>Eukaryota</taxon>
        <taxon>Fungi</taxon>
        <taxon>Dikarya</taxon>
        <taxon>Basidiomycota</taxon>
        <taxon>Agaricomycotina</taxon>
        <taxon>Agaricomycetes</taxon>
        <taxon>Agaricomycetidae</taxon>
        <taxon>Agaricales</taxon>
        <taxon>Tricholomatineae</taxon>
        <taxon>Lyophyllaceae</taxon>
        <taxon>Asterophora</taxon>
    </lineage>
</organism>
<comment type="cofactor">
    <cofactor evidence="1">
        <name>FMN</name>
        <dbReference type="ChEBI" id="CHEBI:58210"/>
    </cofactor>
</comment>
<keyword evidence="3" id="KW-0285">Flavoprotein</keyword>
<dbReference type="Gene3D" id="2.30.26.10">
    <property type="entry name" value="Dihydroorotate Dehydrogenase A, chain A, domain 2"/>
    <property type="match status" value="1"/>
</dbReference>
<sequence length="359" mass="38215">MVKINTLHISPSLVNASCAWASELEQLTALYDSPFTGAVTTRTATLEGFQEDASHTVIPVAFAFITRAHACHHRKVAFTKSTVSTINSYGYSPHPLSQYISWARELLRRPSPAGQPKKPFILSITSSDPAKLRVMVQTIQRLRTELGDADAPSSSIAIELNTSCPNIPNSPPTGYAFPSLVPLLSILKEEHAKDPSLTIGLKLPPFVYRDQFVAVIDGIKNLCLAPDASATCPFAFFTCTNTLGNSLLFDEQSTRPAPSSEATLDTSPSPFAVPTGLGGVAGDALHALALGNVYTFAQLLRDPSNAFLRDTVIIGVGGVTSKAACDRMRRAGAAVVGCATLLGKEGVTAFEIIADGQRE</sequence>
<dbReference type="EMBL" id="JABCKV010000180">
    <property type="protein sequence ID" value="KAG5642502.1"/>
    <property type="molecule type" value="Genomic_DNA"/>
</dbReference>
<evidence type="ECO:0000256" key="1">
    <source>
        <dbReference type="ARBA" id="ARBA00001917"/>
    </source>
</evidence>
<feature type="domain" description="Dihydroorotate dehydrogenase catalytic" evidence="7">
    <location>
        <begin position="84"/>
        <end position="356"/>
    </location>
</feature>
<evidence type="ECO:0000256" key="6">
    <source>
        <dbReference type="ARBA" id="ARBA00023002"/>
    </source>
</evidence>
<comment type="pathway">
    <text evidence="2">Pyrimidine metabolism; UMP biosynthesis via de novo pathway.</text>
</comment>
<proteinExistence type="predicted"/>
<dbReference type="SUPFAM" id="SSF51395">
    <property type="entry name" value="FMN-linked oxidoreductases"/>
    <property type="match status" value="1"/>
</dbReference>
<dbReference type="PANTHER" id="PTHR48109:SF1">
    <property type="entry name" value="DIHYDROOROTATE DEHYDROGENASE (FUMARATE)"/>
    <property type="match status" value="1"/>
</dbReference>
<dbReference type="AlphaFoldDB" id="A0A9P7G887"/>
<dbReference type="InterPro" id="IPR023359">
    <property type="entry name" value="Dihydro_DH_chainA_dom2"/>
</dbReference>
<dbReference type="GO" id="GO:0006207">
    <property type="term" value="P:'de novo' pyrimidine nucleobase biosynthetic process"/>
    <property type="evidence" value="ECO:0007669"/>
    <property type="project" value="TreeGrafter"/>
</dbReference>
<evidence type="ECO:0000313" key="9">
    <source>
        <dbReference type="Proteomes" id="UP000775547"/>
    </source>
</evidence>
<name>A0A9P7G887_9AGAR</name>
<keyword evidence="9" id="KW-1185">Reference proteome</keyword>
<accession>A0A9P7G887</accession>
<dbReference type="GO" id="GO:0005737">
    <property type="term" value="C:cytoplasm"/>
    <property type="evidence" value="ECO:0007669"/>
    <property type="project" value="InterPro"/>
</dbReference>
<protein>
    <recommendedName>
        <fullName evidence="7">Dihydroorotate dehydrogenase catalytic domain-containing protein</fullName>
    </recommendedName>
</protein>
<keyword evidence="6" id="KW-0560">Oxidoreductase</keyword>
<evidence type="ECO:0000256" key="3">
    <source>
        <dbReference type="ARBA" id="ARBA00022630"/>
    </source>
</evidence>
<evidence type="ECO:0000259" key="7">
    <source>
        <dbReference type="Pfam" id="PF01180"/>
    </source>
</evidence>
<dbReference type="PANTHER" id="PTHR48109">
    <property type="entry name" value="DIHYDROOROTATE DEHYDROGENASE (QUINONE), MITOCHONDRIAL-RELATED"/>
    <property type="match status" value="1"/>
</dbReference>
<dbReference type="Pfam" id="PF01180">
    <property type="entry name" value="DHO_dh"/>
    <property type="match status" value="1"/>
</dbReference>
<keyword evidence="5" id="KW-0665">Pyrimidine biosynthesis</keyword>
<dbReference type="InterPro" id="IPR050074">
    <property type="entry name" value="DHO_dehydrogenase"/>
</dbReference>
<reference evidence="8" key="1">
    <citation type="submission" date="2020-07" db="EMBL/GenBank/DDBJ databases">
        <authorList>
            <person name="Nieuwenhuis M."/>
            <person name="Van De Peppel L.J.J."/>
        </authorList>
    </citation>
    <scope>NUCLEOTIDE SEQUENCE</scope>
    <source>
        <strain evidence="8">AP01</strain>
        <tissue evidence="8">Mycelium</tissue>
    </source>
</reference>
<dbReference type="InterPro" id="IPR013785">
    <property type="entry name" value="Aldolase_TIM"/>
</dbReference>